<dbReference type="Pfam" id="PF11064">
    <property type="entry name" value="DUF2865"/>
    <property type="match status" value="1"/>
</dbReference>
<evidence type="ECO:0000256" key="2">
    <source>
        <dbReference type="SAM" id="MobiDB-lite"/>
    </source>
</evidence>
<feature type="region of interest" description="Disordered" evidence="2">
    <location>
        <begin position="141"/>
        <end position="165"/>
    </location>
</feature>
<keyword evidence="1" id="KW-0175">Coiled coil</keyword>
<dbReference type="Proteomes" id="UP000037425">
    <property type="component" value="Unassembled WGS sequence"/>
</dbReference>
<feature type="region of interest" description="Disordered" evidence="2">
    <location>
        <begin position="310"/>
        <end position="361"/>
    </location>
</feature>
<reference evidence="5" key="1">
    <citation type="submission" date="2015-07" db="EMBL/GenBank/DDBJ databases">
        <title>Whole genome sequence of an Ensifer adhaerens strain isolated from a cave pool in the Wind Cave National Park.</title>
        <authorList>
            <person name="Eng W.W.H."/>
            <person name="Gan H.M."/>
            <person name="Barton H.A."/>
            <person name="Savka M.A."/>
        </authorList>
    </citation>
    <scope>NUCLEOTIDE SEQUENCE [LARGE SCALE GENOMIC DNA]</scope>
    <source>
        <strain evidence="5">SD006</strain>
    </source>
</reference>
<keyword evidence="3" id="KW-0732">Signal</keyword>
<evidence type="ECO:0000256" key="3">
    <source>
        <dbReference type="SAM" id="SignalP"/>
    </source>
</evidence>
<sequence length="361" mass="38846">MFRNIKTLAAASLPLLLVLADQALASSVCDRLNTRLAELPAAIATTADTRDYASAISRQNIELRRARNDRRRAGCGTGSVVVFNGGDPDICSDINSLIAEMEDNLRILKSERQQLVSGDGDDTRRRILAALEINGCYGDREEFASADPDEPETHRNILRDLPPDESYGPMLRDGEMGVYPPESGVYSGTLRTMCVRTCDGAFFPISSEASPADFARDEQACRARCPGAETELFFHELATEESDQMVSASTGRPYTELPNAFAYRTRGAGKPGVCGCQIPKTATTTPKAGGGNTGSSESSIIVIEGKKDAAAPAAKAAAEERPYDPAKSKVRVIGPTFLPQEETSIDLRHPKGPAYQPVQSN</sequence>
<feature type="compositionally biased region" description="Basic and acidic residues" evidence="2">
    <location>
        <begin position="151"/>
        <end position="162"/>
    </location>
</feature>
<organism evidence="4 5">
    <name type="scientific">Ensifer adhaerens</name>
    <name type="common">Sinorhizobium morelense</name>
    <dbReference type="NCBI Taxonomy" id="106592"/>
    <lineage>
        <taxon>Bacteria</taxon>
        <taxon>Pseudomonadati</taxon>
        <taxon>Pseudomonadota</taxon>
        <taxon>Alphaproteobacteria</taxon>
        <taxon>Hyphomicrobiales</taxon>
        <taxon>Rhizobiaceae</taxon>
        <taxon>Sinorhizobium/Ensifer group</taxon>
        <taxon>Ensifer</taxon>
    </lineage>
</organism>
<evidence type="ECO:0000313" key="4">
    <source>
        <dbReference type="EMBL" id="KOF22910.1"/>
    </source>
</evidence>
<dbReference type="EMBL" id="LGAP01000001">
    <property type="protein sequence ID" value="KOF22910.1"/>
    <property type="molecule type" value="Genomic_DNA"/>
</dbReference>
<evidence type="ECO:0000256" key="1">
    <source>
        <dbReference type="SAM" id="Coils"/>
    </source>
</evidence>
<name>A0A0L8C7J2_ENSAD</name>
<gene>
    <name evidence="4" type="ORF">AC244_04555</name>
</gene>
<evidence type="ECO:0000313" key="5">
    <source>
        <dbReference type="Proteomes" id="UP000037425"/>
    </source>
</evidence>
<feature type="compositionally biased region" description="Basic and acidic residues" evidence="2">
    <location>
        <begin position="317"/>
        <end position="327"/>
    </location>
</feature>
<feature type="chain" id="PRO_5005581618" description="DUF2865 domain-containing protein" evidence="3">
    <location>
        <begin position="26"/>
        <end position="361"/>
    </location>
</feature>
<feature type="coiled-coil region" evidence="1">
    <location>
        <begin position="91"/>
        <end position="118"/>
    </location>
</feature>
<evidence type="ECO:0008006" key="6">
    <source>
        <dbReference type="Google" id="ProtNLM"/>
    </source>
</evidence>
<dbReference type="RefSeq" id="WP_053247688.1">
    <property type="nucleotide sequence ID" value="NZ_LGAP01000001.1"/>
</dbReference>
<feature type="signal peptide" evidence="3">
    <location>
        <begin position="1"/>
        <end position="25"/>
    </location>
</feature>
<comment type="caution">
    <text evidence="4">The sequence shown here is derived from an EMBL/GenBank/DDBJ whole genome shotgun (WGS) entry which is preliminary data.</text>
</comment>
<protein>
    <recommendedName>
        <fullName evidence="6">DUF2865 domain-containing protein</fullName>
    </recommendedName>
</protein>
<proteinExistence type="predicted"/>
<accession>A0A0L8C7J2</accession>
<dbReference type="InterPro" id="IPR021293">
    <property type="entry name" value="DUF2865"/>
</dbReference>
<dbReference type="AlphaFoldDB" id="A0A0L8C7J2"/>